<dbReference type="SUPFAM" id="SSF53098">
    <property type="entry name" value="Ribonuclease H-like"/>
    <property type="match status" value="1"/>
</dbReference>
<evidence type="ECO:0000256" key="5">
    <source>
        <dbReference type="ARBA" id="ARBA00022723"/>
    </source>
</evidence>
<evidence type="ECO:0000256" key="6">
    <source>
        <dbReference type="ARBA" id="ARBA00022741"/>
    </source>
</evidence>
<dbReference type="InterPro" id="IPR012337">
    <property type="entry name" value="RNaseH-like_sf"/>
</dbReference>
<evidence type="ECO:0000256" key="8">
    <source>
        <dbReference type="ARBA" id="ARBA00022801"/>
    </source>
</evidence>
<dbReference type="Gene3D" id="3.30.420.10">
    <property type="entry name" value="Ribonuclease H-like superfamily/Ribonuclease H"/>
    <property type="match status" value="1"/>
</dbReference>
<keyword evidence="3" id="KW-0645">Protease</keyword>
<dbReference type="EMBL" id="JAMSHJ010000004">
    <property type="protein sequence ID" value="KAI5417699.1"/>
    <property type="molecule type" value="Genomic_DNA"/>
</dbReference>
<accession>A0A9D5ASY6</accession>
<evidence type="ECO:0000256" key="1">
    <source>
        <dbReference type="ARBA" id="ARBA00002180"/>
    </source>
</evidence>
<dbReference type="GO" id="GO:0006310">
    <property type="term" value="P:DNA recombination"/>
    <property type="evidence" value="ECO:0007669"/>
    <property type="project" value="UniProtKB-KW"/>
</dbReference>
<dbReference type="AlphaFoldDB" id="A0A9D5ASY6"/>
<evidence type="ECO:0000256" key="4">
    <source>
        <dbReference type="ARBA" id="ARBA00022722"/>
    </source>
</evidence>
<sequence>MINGVGTPKVKSSYNEDDKKRILNEKKAINILQSALIIDEFFCISQCKLAKEILDILVETHEGTAEVKRFRLNTLSQEYEILVKHESQEKKSKGIALKVDSKEDKDDGAPEEDGNFMLFVKRRGKFFGKNNKSFYAKRNKHFRKKEASTSTQDVKCYEYGKQGHIKPDCLKLSKKGGFKGKKKFKNKKTYVSWEDNEISFSSGSESNECANLALMASHHSDDEEDEVCLKTTSNLWYLDSGCSKHMTGYINKFSNLALEAKDYITYGDKNKGRILGIGKVGAPPFTSIEYILYVEGLKHNLLSISQFCDKGFKIKFTKDEYLIEDEVSHEEPRTPQQNGVVEIKKRSLVELARTMLSDSNLPKYFWADAVSTTCYVKSMHVSFDETNPPKEDIVLCDDDDIVEVPQKDNSSANNDNQPKHQDEKD</sequence>
<evidence type="ECO:0000256" key="16">
    <source>
        <dbReference type="SAM" id="MobiDB-lite"/>
    </source>
</evidence>
<keyword evidence="7" id="KW-0255">Endonuclease</keyword>
<dbReference type="InterPro" id="IPR036397">
    <property type="entry name" value="RNaseH_sf"/>
</dbReference>
<evidence type="ECO:0000313" key="19">
    <source>
        <dbReference type="Proteomes" id="UP001058974"/>
    </source>
</evidence>
<evidence type="ECO:0000256" key="2">
    <source>
        <dbReference type="ARBA" id="ARBA00022612"/>
    </source>
</evidence>
<reference evidence="18 19" key="1">
    <citation type="journal article" date="2022" name="Nat. Genet.">
        <title>Improved pea reference genome and pan-genome highlight genomic features and evolutionary characteristics.</title>
        <authorList>
            <person name="Yang T."/>
            <person name="Liu R."/>
            <person name="Luo Y."/>
            <person name="Hu S."/>
            <person name="Wang D."/>
            <person name="Wang C."/>
            <person name="Pandey M.K."/>
            <person name="Ge S."/>
            <person name="Xu Q."/>
            <person name="Li N."/>
            <person name="Li G."/>
            <person name="Huang Y."/>
            <person name="Saxena R.K."/>
            <person name="Ji Y."/>
            <person name="Li M."/>
            <person name="Yan X."/>
            <person name="He Y."/>
            <person name="Liu Y."/>
            <person name="Wang X."/>
            <person name="Xiang C."/>
            <person name="Varshney R.K."/>
            <person name="Ding H."/>
            <person name="Gao S."/>
            <person name="Zong X."/>
        </authorList>
    </citation>
    <scope>NUCLEOTIDE SEQUENCE [LARGE SCALE GENOMIC DNA]</scope>
    <source>
        <strain evidence="18 19">cv. Zhongwan 6</strain>
    </source>
</reference>
<keyword evidence="9" id="KW-0067">ATP-binding</keyword>
<gene>
    <name evidence="18" type="ORF">KIW84_042350</name>
</gene>
<evidence type="ECO:0000256" key="9">
    <source>
        <dbReference type="ARBA" id="ARBA00022840"/>
    </source>
</evidence>
<dbReference type="GO" id="GO:0005524">
    <property type="term" value="F:ATP binding"/>
    <property type="evidence" value="ECO:0007669"/>
    <property type="project" value="UniProtKB-KW"/>
</dbReference>
<keyword evidence="19" id="KW-1185">Reference proteome</keyword>
<dbReference type="Proteomes" id="UP001058974">
    <property type="component" value="Chromosome 4"/>
</dbReference>
<evidence type="ECO:0000259" key="17">
    <source>
        <dbReference type="Pfam" id="PF22936"/>
    </source>
</evidence>
<dbReference type="GO" id="GO:0003964">
    <property type="term" value="F:RNA-directed DNA polymerase activity"/>
    <property type="evidence" value="ECO:0007669"/>
    <property type="project" value="UniProtKB-KW"/>
</dbReference>
<organism evidence="18 19">
    <name type="scientific">Pisum sativum</name>
    <name type="common">Garden pea</name>
    <name type="synonym">Lathyrus oleraceus</name>
    <dbReference type="NCBI Taxonomy" id="3888"/>
    <lineage>
        <taxon>Eukaryota</taxon>
        <taxon>Viridiplantae</taxon>
        <taxon>Streptophyta</taxon>
        <taxon>Embryophyta</taxon>
        <taxon>Tracheophyta</taxon>
        <taxon>Spermatophyta</taxon>
        <taxon>Magnoliopsida</taxon>
        <taxon>eudicotyledons</taxon>
        <taxon>Gunneridae</taxon>
        <taxon>Pentapetalae</taxon>
        <taxon>rosids</taxon>
        <taxon>fabids</taxon>
        <taxon>Fabales</taxon>
        <taxon>Fabaceae</taxon>
        <taxon>Papilionoideae</taxon>
        <taxon>50 kb inversion clade</taxon>
        <taxon>NPAAA clade</taxon>
        <taxon>Hologalegina</taxon>
        <taxon>IRL clade</taxon>
        <taxon>Fabeae</taxon>
        <taxon>Lathyrus</taxon>
    </lineage>
</organism>
<dbReference type="GO" id="GO:0003887">
    <property type="term" value="F:DNA-directed DNA polymerase activity"/>
    <property type="evidence" value="ECO:0007669"/>
    <property type="project" value="UniProtKB-KW"/>
</dbReference>
<keyword evidence="13" id="KW-0239">DNA-directed DNA polymerase</keyword>
<feature type="region of interest" description="Disordered" evidence="16">
    <location>
        <begin position="404"/>
        <end position="425"/>
    </location>
</feature>
<keyword evidence="11" id="KW-0229">DNA integration</keyword>
<evidence type="ECO:0000256" key="7">
    <source>
        <dbReference type="ARBA" id="ARBA00022759"/>
    </source>
</evidence>
<keyword evidence="5" id="KW-0479">Metal-binding</keyword>
<keyword evidence="15" id="KW-0233">DNA recombination</keyword>
<keyword evidence="10" id="KW-0460">Magnesium</keyword>
<keyword evidence="13" id="KW-0548">Nucleotidyltransferase</keyword>
<evidence type="ECO:0000256" key="13">
    <source>
        <dbReference type="ARBA" id="ARBA00022932"/>
    </source>
</evidence>
<keyword evidence="14" id="KW-0917">Virion maturation</keyword>
<keyword evidence="6" id="KW-0547">Nucleotide-binding</keyword>
<protein>
    <recommendedName>
        <fullName evidence="17">Retrovirus-related Pol polyprotein from transposon TNT 1-94-like beta-barrel domain-containing protein</fullName>
    </recommendedName>
</protein>
<evidence type="ECO:0000256" key="15">
    <source>
        <dbReference type="ARBA" id="ARBA00023172"/>
    </source>
</evidence>
<name>A0A9D5ASY6_PEA</name>
<comment type="caution">
    <text evidence="18">The sequence shown here is derived from an EMBL/GenBank/DDBJ whole genome shotgun (WGS) entry which is preliminary data.</text>
</comment>
<evidence type="ECO:0000256" key="10">
    <source>
        <dbReference type="ARBA" id="ARBA00022842"/>
    </source>
</evidence>
<dbReference type="InterPro" id="IPR054722">
    <property type="entry name" value="PolX-like_BBD"/>
</dbReference>
<comment type="function">
    <text evidence="1">The aspartyl protease (PR) mediates the proteolytic cleavages of the Gag and Gag-Pol polyproteins after assembly of the VLP.</text>
</comment>
<dbReference type="GO" id="GO:0015074">
    <property type="term" value="P:DNA integration"/>
    <property type="evidence" value="ECO:0007669"/>
    <property type="project" value="UniProtKB-KW"/>
</dbReference>
<evidence type="ECO:0000256" key="11">
    <source>
        <dbReference type="ARBA" id="ARBA00022908"/>
    </source>
</evidence>
<dbReference type="GO" id="GO:0006508">
    <property type="term" value="P:proteolysis"/>
    <property type="evidence" value="ECO:0007669"/>
    <property type="project" value="UniProtKB-KW"/>
</dbReference>
<proteinExistence type="predicted"/>
<dbReference type="PANTHER" id="PTHR42648">
    <property type="entry name" value="TRANSPOSASE, PUTATIVE-RELATED"/>
    <property type="match status" value="1"/>
</dbReference>
<dbReference type="GO" id="GO:0046872">
    <property type="term" value="F:metal ion binding"/>
    <property type="evidence" value="ECO:0007669"/>
    <property type="project" value="UniProtKB-KW"/>
</dbReference>
<evidence type="ECO:0000256" key="12">
    <source>
        <dbReference type="ARBA" id="ARBA00022918"/>
    </source>
</evidence>
<dbReference type="GO" id="GO:0004519">
    <property type="term" value="F:endonuclease activity"/>
    <property type="evidence" value="ECO:0007669"/>
    <property type="project" value="UniProtKB-KW"/>
</dbReference>
<dbReference type="GO" id="GO:0008233">
    <property type="term" value="F:peptidase activity"/>
    <property type="evidence" value="ECO:0007669"/>
    <property type="project" value="UniProtKB-KW"/>
</dbReference>
<dbReference type="Gramene" id="Psat04G0235000-T1">
    <property type="protein sequence ID" value="KAI5417699.1"/>
    <property type="gene ID" value="KIW84_042350"/>
</dbReference>
<evidence type="ECO:0000313" key="18">
    <source>
        <dbReference type="EMBL" id="KAI5417699.1"/>
    </source>
</evidence>
<dbReference type="PANTHER" id="PTHR42648:SF11">
    <property type="entry name" value="TRANSPOSON TY4-P GAG-POL POLYPROTEIN"/>
    <property type="match status" value="1"/>
</dbReference>
<keyword evidence="12" id="KW-0695">RNA-directed DNA polymerase</keyword>
<evidence type="ECO:0000256" key="14">
    <source>
        <dbReference type="ARBA" id="ARBA00023113"/>
    </source>
</evidence>
<dbReference type="InterPro" id="IPR039537">
    <property type="entry name" value="Retrotran_Ty1/copia-like"/>
</dbReference>
<feature type="domain" description="Retrovirus-related Pol polyprotein from transposon TNT 1-94-like beta-barrel" evidence="17">
    <location>
        <begin position="236"/>
        <end position="312"/>
    </location>
</feature>
<evidence type="ECO:0000256" key="3">
    <source>
        <dbReference type="ARBA" id="ARBA00022670"/>
    </source>
</evidence>
<keyword evidence="8" id="KW-0378">Hydrolase</keyword>
<dbReference type="GO" id="GO:0003676">
    <property type="term" value="F:nucleic acid binding"/>
    <property type="evidence" value="ECO:0007669"/>
    <property type="project" value="InterPro"/>
</dbReference>
<feature type="compositionally biased region" description="Polar residues" evidence="16">
    <location>
        <begin position="407"/>
        <end position="416"/>
    </location>
</feature>
<dbReference type="Pfam" id="PF22936">
    <property type="entry name" value="Pol_BBD"/>
    <property type="match status" value="1"/>
</dbReference>
<keyword evidence="4" id="KW-0540">Nuclease</keyword>
<keyword evidence="2" id="KW-1188">Viral release from host cell</keyword>
<keyword evidence="13" id="KW-0808">Transferase</keyword>